<keyword evidence="11 15" id="KW-0457">Lysine biosynthesis</keyword>
<comment type="caution">
    <text evidence="17">The sequence shown here is derived from an EMBL/GenBank/DDBJ whole genome shotgun (WGS) entry which is preliminary data.</text>
</comment>
<keyword evidence="12 15" id="KW-0170">Cobalt</keyword>
<dbReference type="GO" id="GO:0019877">
    <property type="term" value="P:diaminopimelate biosynthetic process"/>
    <property type="evidence" value="ECO:0007669"/>
    <property type="project" value="UniProtKB-UniRule"/>
</dbReference>
<evidence type="ECO:0000256" key="15">
    <source>
        <dbReference type="HAMAP-Rule" id="MF_01690"/>
    </source>
</evidence>
<feature type="binding site" evidence="15">
    <location>
        <position position="105"/>
    </location>
    <ligand>
        <name>Zn(2+)</name>
        <dbReference type="ChEBI" id="CHEBI:29105"/>
        <label>2</label>
    </ligand>
</feature>
<dbReference type="InterPro" id="IPR036264">
    <property type="entry name" value="Bact_exopeptidase_dim_dom"/>
</dbReference>
<dbReference type="GO" id="GO:0008777">
    <property type="term" value="F:acetylornithine deacetylase activity"/>
    <property type="evidence" value="ECO:0007669"/>
    <property type="project" value="TreeGrafter"/>
</dbReference>
<dbReference type="UniPathway" id="UPA00034">
    <property type="reaction ID" value="UER00021"/>
</dbReference>
<dbReference type="GO" id="GO:0008270">
    <property type="term" value="F:zinc ion binding"/>
    <property type="evidence" value="ECO:0007669"/>
    <property type="project" value="UniProtKB-UniRule"/>
</dbReference>
<dbReference type="InterPro" id="IPR001261">
    <property type="entry name" value="ArgE/DapE_CS"/>
</dbReference>
<feature type="active site" evidence="15">
    <location>
        <position position="76"/>
    </location>
</feature>
<dbReference type="GO" id="GO:0050897">
    <property type="term" value="F:cobalt ion binding"/>
    <property type="evidence" value="ECO:0007669"/>
    <property type="project" value="UniProtKB-UniRule"/>
</dbReference>
<evidence type="ECO:0000313" key="18">
    <source>
        <dbReference type="Proteomes" id="UP000564378"/>
    </source>
</evidence>
<dbReference type="GO" id="GO:0009014">
    <property type="term" value="F:succinyl-diaminopimelate desuccinylase activity"/>
    <property type="evidence" value="ECO:0007669"/>
    <property type="project" value="UniProtKB-UniRule"/>
</dbReference>
<keyword evidence="8 15" id="KW-0378">Hydrolase</keyword>
<feature type="binding site" evidence="15">
    <location>
        <position position="349"/>
    </location>
    <ligand>
        <name>Zn(2+)</name>
        <dbReference type="ChEBI" id="CHEBI:29105"/>
        <label>2</label>
    </ligand>
</feature>
<dbReference type="PROSITE" id="PS00759">
    <property type="entry name" value="ARGE_DAPE_CPG2_2"/>
    <property type="match status" value="1"/>
</dbReference>
<dbReference type="Proteomes" id="UP000564378">
    <property type="component" value="Unassembled WGS sequence"/>
</dbReference>
<evidence type="ECO:0000256" key="5">
    <source>
        <dbReference type="ARBA" id="ARBA00022391"/>
    </source>
</evidence>
<feature type="binding site" evidence="15">
    <location>
        <position position="164"/>
    </location>
    <ligand>
        <name>Zn(2+)</name>
        <dbReference type="ChEBI" id="CHEBI:29105"/>
        <label>1</label>
    </ligand>
</feature>
<feature type="binding site" evidence="15">
    <location>
        <position position="136"/>
    </location>
    <ligand>
        <name>Zn(2+)</name>
        <dbReference type="ChEBI" id="CHEBI:29105"/>
        <label>2</label>
    </ligand>
</feature>
<dbReference type="SUPFAM" id="SSF53187">
    <property type="entry name" value="Zn-dependent exopeptidases"/>
    <property type="match status" value="1"/>
</dbReference>
<evidence type="ECO:0000256" key="2">
    <source>
        <dbReference type="ARBA" id="ARBA00006746"/>
    </source>
</evidence>
<keyword evidence="9 15" id="KW-0862">Zinc</keyword>
<dbReference type="GO" id="GO:0009089">
    <property type="term" value="P:lysine biosynthetic process via diaminopimelate"/>
    <property type="evidence" value="ECO:0007669"/>
    <property type="project" value="UniProtKB-UniRule"/>
</dbReference>
<feature type="binding site" evidence="15">
    <location>
        <position position="105"/>
    </location>
    <ligand>
        <name>Zn(2+)</name>
        <dbReference type="ChEBI" id="CHEBI:29105"/>
        <label>1</label>
    </ligand>
</feature>
<evidence type="ECO:0000256" key="14">
    <source>
        <dbReference type="ARBA" id="ARBA00051301"/>
    </source>
</evidence>
<proteinExistence type="inferred from homology"/>
<protein>
    <recommendedName>
        <fullName evidence="5 15">Succinyl-diaminopimelate desuccinylase</fullName>
        <shortName evidence="15">SDAP desuccinylase</shortName>
        <ecNumber evidence="4 15">3.5.1.18</ecNumber>
    </recommendedName>
    <alternativeName>
        <fullName evidence="13 15">N-succinyl-LL-2,6-diaminoheptanedioate amidohydrolase</fullName>
    </alternativeName>
</protein>
<comment type="function">
    <text evidence="15">Catalyzes the hydrolysis of N-succinyl-L,L-diaminopimelic acid (SDAP), forming succinate and LL-2,6-diaminopimelate (DAP), an intermediate involved in the bacterial biosynthesis of lysine and meso-diaminopimelic acid, an essential component of bacterial cell walls.</text>
</comment>
<dbReference type="InterPro" id="IPR002933">
    <property type="entry name" value="Peptidase_M20"/>
</dbReference>
<comment type="catalytic activity">
    <reaction evidence="14 15">
        <text>N-succinyl-(2S,6S)-2,6-diaminopimelate + H2O = (2S,6S)-2,6-diaminopimelate + succinate</text>
        <dbReference type="Rhea" id="RHEA:22608"/>
        <dbReference type="ChEBI" id="CHEBI:15377"/>
        <dbReference type="ChEBI" id="CHEBI:30031"/>
        <dbReference type="ChEBI" id="CHEBI:57609"/>
        <dbReference type="ChEBI" id="CHEBI:58087"/>
        <dbReference type="EC" id="3.5.1.18"/>
    </reaction>
</comment>
<dbReference type="RefSeq" id="WP_185800745.1">
    <property type="nucleotide sequence ID" value="NZ_JACJVJ010000001.1"/>
</dbReference>
<accession>A0A842HXD0</accession>
<evidence type="ECO:0000256" key="10">
    <source>
        <dbReference type="ARBA" id="ARBA00022915"/>
    </source>
</evidence>
<dbReference type="CDD" id="cd03891">
    <property type="entry name" value="M20_DapE_proteobac"/>
    <property type="match status" value="1"/>
</dbReference>
<dbReference type="GO" id="GO:0006526">
    <property type="term" value="P:L-arginine biosynthetic process"/>
    <property type="evidence" value="ECO:0007669"/>
    <property type="project" value="TreeGrafter"/>
</dbReference>
<keyword evidence="7 15" id="KW-0479">Metal-binding</keyword>
<keyword evidence="18" id="KW-1185">Reference proteome</keyword>
<dbReference type="PANTHER" id="PTHR43808:SF31">
    <property type="entry name" value="N-ACETYL-L-CITRULLINE DEACETYLASE"/>
    <property type="match status" value="1"/>
</dbReference>
<evidence type="ECO:0000259" key="16">
    <source>
        <dbReference type="Pfam" id="PF07687"/>
    </source>
</evidence>
<evidence type="ECO:0000256" key="3">
    <source>
        <dbReference type="ARBA" id="ARBA00011738"/>
    </source>
</evidence>
<keyword evidence="6 15" id="KW-0028">Amino-acid biosynthesis</keyword>
<sequence>MTDAIDPIALLEELIACPSITPEEGGAQAVLERALTGLGFDVTRLVSGEAPHGPVPNLFATRGSAGPHFAFAGHTDVVPPGKGWATDPFKAETKGGLLYGRGAVDMKGSIAAFIAAVSRAPDLGGTLSFIITGDEEGLAIHGTRALMDWMAERSIVPDMILVGEPTSQNRLGDTIKIGRRGSVNMWIDVIGRQAHVAYPHEGDNPLRRLFKIGTRLHELDLDDGDEWFQPSNLEVITVDVGNQATNVIPGEAHLRLNIRFNVHHTGNELVERVRAIVEEEAPGARFEAIVSGEAFLTEPGPLSDLVGAAIGEVTGLTPELSTGGGTSDARFLHTLCPIVEFGLLNATMHKLDEAVAVEDVRSLTEIYGSILRRALG</sequence>
<dbReference type="InterPro" id="IPR011650">
    <property type="entry name" value="Peptidase_M20_dimer"/>
</dbReference>
<evidence type="ECO:0000256" key="4">
    <source>
        <dbReference type="ARBA" id="ARBA00011921"/>
    </source>
</evidence>
<comment type="cofactor">
    <cofactor evidence="15">
        <name>Zn(2+)</name>
        <dbReference type="ChEBI" id="CHEBI:29105"/>
    </cofactor>
    <cofactor evidence="15">
        <name>Co(2+)</name>
        <dbReference type="ChEBI" id="CHEBI:48828"/>
    </cofactor>
    <text evidence="15">Binds 2 Zn(2+) or Co(2+) ions per subunit.</text>
</comment>
<evidence type="ECO:0000256" key="7">
    <source>
        <dbReference type="ARBA" id="ARBA00022723"/>
    </source>
</evidence>
<dbReference type="Gene3D" id="3.40.630.10">
    <property type="entry name" value="Zn peptidases"/>
    <property type="match status" value="1"/>
</dbReference>
<comment type="pathway">
    <text evidence="1 15">Amino-acid biosynthesis; L-lysine biosynthesis via DAP pathway; LL-2,6-diaminopimelate from (S)-tetrahydrodipicolinate (succinylase route): step 3/3.</text>
</comment>
<dbReference type="Gene3D" id="3.30.70.360">
    <property type="match status" value="1"/>
</dbReference>
<dbReference type="SUPFAM" id="SSF55031">
    <property type="entry name" value="Bacterial exopeptidase dimerisation domain"/>
    <property type="match status" value="1"/>
</dbReference>
<dbReference type="NCBIfam" id="NF009557">
    <property type="entry name" value="PRK13009.1"/>
    <property type="match status" value="1"/>
</dbReference>
<dbReference type="AlphaFoldDB" id="A0A842HXD0"/>
<feature type="domain" description="Peptidase M20 dimerisation" evidence="16">
    <location>
        <begin position="177"/>
        <end position="283"/>
    </location>
</feature>
<evidence type="ECO:0000256" key="9">
    <source>
        <dbReference type="ARBA" id="ARBA00022833"/>
    </source>
</evidence>
<evidence type="ECO:0000256" key="6">
    <source>
        <dbReference type="ARBA" id="ARBA00022605"/>
    </source>
</evidence>
<comment type="subunit">
    <text evidence="3 15">Homodimer.</text>
</comment>
<evidence type="ECO:0000256" key="11">
    <source>
        <dbReference type="ARBA" id="ARBA00023154"/>
    </source>
</evidence>
<dbReference type="InterPro" id="IPR050072">
    <property type="entry name" value="Peptidase_M20A"/>
</dbReference>
<dbReference type="EC" id="3.5.1.18" evidence="4 15"/>
<dbReference type="HAMAP" id="MF_01690">
    <property type="entry name" value="DapE"/>
    <property type="match status" value="1"/>
</dbReference>
<reference evidence="17 18" key="1">
    <citation type="submission" date="2020-08" db="EMBL/GenBank/DDBJ databases">
        <title>Draft genome sequence of Parasphingopyxis sp. GrpM-11.</title>
        <authorList>
            <person name="Oh J."/>
            <person name="Roh D.-H."/>
        </authorList>
    </citation>
    <scope>NUCLEOTIDE SEQUENCE [LARGE SCALE GENOMIC DNA]</scope>
    <source>
        <strain evidence="17 18">GrpM-11</strain>
    </source>
</reference>
<organism evidence="17 18">
    <name type="scientific">Parasphingopyxis marina</name>
    <dbReference type="NCBI Taxonomy" id="2761622"/>
    <lineage>
        <taxon>Bacteria</taxon>
        <taxon>Pseudomonadati</taxon>
        <taxon>Pseudomonadota</taxon>
        <taxon>Alphaproteobacteria</taxon>
        <taxon>Sphingomonadales</taxon>
        <taxon>Sphingomonadaceae</taxon>
        <taxon>Parasphingopyxis</taxon>
    </lineage>
</organism>
<dbReference type="PANTHER" id="PTHR43808">
    <property type="entry name" value="ACETYLORNITHINE DEACETYLASE"/>
    <property type="match status" value="1"/>
</dbReference>
<feature type="binding site" evidence="15">
    <location>
        <position position="74"/>
    </location>
    <ligand>
        <name>Zn(2+)</name>
        <dbReference type="ChEBI" id="CHEBI:29105"/>
        <label>1</label>
    </ligand>
</feature>
<dbReference type="InterPro" id="IPR005941">
    <property type="entry name" value="DapE_proteobac"/>
</dbReference>
<keyword evidence="10 15" id="KW-0220">Diaminopimelate biosynthesis</keyword>
<dbReference type="EMBL" id="JACJVJ010000001">
    <property type="protein sequence ID" value="MBC2777545.1"/>
    <property type="molecule type" value="Genomic_DNA"/>
</dbReference>
<gene>
    <name evidence="15 17" type="primary">dapE</name>
    <name evidence="17" type="ORF">H6P80_07910</name>
</gene>
<feature type="active site" description="Proton acceptor" evidence="15">
    <location>
        <position position="135"/>
    </location>
</feature>
<evidence type="ECO:0000256" key="12">
    <source>
        <dbReference type="ARBA" id="ARBA00023285"/>
    </source>
</evidence>
<evidence type="ECO:0000256" key="13">
    <source>
        <dbReference type="ARBA" id="ARBA00031891"/>
    </source>
</evidence>
<name>A0A842HXD0_9SPHN</name>
<dbReference type="Pfam" id="PF07687">
    <property type="entry name" value="M20_dimer"/>
    <property type="match status" value="1"/>
</dbReference>
<evidence type="ECO:0000256" key="8">
    <source>
        <dbReference type="ARBA" id="ARBA00022801"/>
    </source>
</evidence>
<dbReference type="Pfam" id="PF01546">
    <property type="entry name" value="Peptidase_M20"/>
    <property type="match status" value="1"/>
</dbReference>
<comment type="similarity">
    <text evidence="2 15">Belongs to the peptidase M20A family. DapE subfamily.</text>
</comment>
<evidence type="ECO:0000313" key="17">
    <source>
        <dbReference type="EMBL" id="MBC2777545.1"/>
    </source>
</evidence>
<evidence type="ECO:0000256" key="1">
    <source>
        <dbReference type="ARBA" id="ARBA00005130"/>
    </source>
</evidence>
<dbReference type="NCBIfam" id="TIGR01246">
    <property type="entry name" value="dapE_proteo"/>
    <property type="match status" value="1"/>
</dbReference>